<keyword evidence="1" id="KW-1133">Transmembrane helix</keyword>
<feature type="transmembrane region" description="Helical" evidence="1">
    <location>
        <begin position="132"/>
        <end position="150"/>
    </location>
</feature>
<dbReference type="EMBL" id="JADQAZ010000004">
    <property type="protein sequence ID" value="MBT0959462.1"/>
    <property type="molecule type" value="Genomic_DNA"/>
</dbReference>
<dbReference type="RefSeq" id="WP_327795695.1">
    <property type="nucleotide sequence ID" value="NZ_JADQAZ010000004.1"/>
</dbReference>
<evidence type="ECO:0008006" key="4">
    <source>
        <dbReference type="Google" id="ProtNLM"/>
    </source>
</evidence>
<accession>A0AAP2CUE1</accession>
<evidence type="ECO:0000313" key="2">
    <source>
        <dbReference type="EMBL" id="MBT0959462.1"/>
    </source>
</evidence>
<keyword evidence="3" id="KW-1185">Reference proteome</keyword>
<gene>
    <name evidence="2" type="ORF">IV417_18885</name>
</gene>
<dbReference type="Proteomes" id="UP001315686">
    <property type="component" value="Unassembled WGS sequence"/>
</dbReference>
<dbReference type="AlphaFoldDB" id="A0AAP2CUE1"/>
<sequence length="163" mass="17559">MPTPLRSPLAMVALPVLLAGLIGEIAFEAYAWLISPQIFGFALQPSKLVMAIGQMHLGITLSHWMAFAIHFCIGAVGFGVFVYLVRRFVVASSWAAGLLSGVTLWFVAQGMLAPLVGRSFMMDFGPYTQSSFVGHVGMTLITAYLLGLWLPQGDEPEAKPEAA</sequence>
<name>A0AAP2CUE1_9RHOB</name>
<keyword evidence="1" id="KW-0812">Transmembrane</keyword>
<protein>
    <recommendedName>
        <fullName evidence="4">DUF1440 domain-containing protein</fullName>
    </recommendedName>
</protein>
<reference evidence="2 3" key="1">
    <citation type="journal article" date="2021" name="Arch. Microbiol.">
        <title>Harenicola maris gen. nov., sp. nov. isolated from the Sea of Japan shallow sediments.</title>
        <authorList>
            <person name="Romanenko L.A."/>
            <person name="Kurilenko V.V."/>
            <person name="Chernysheva N.Y."/>
            <person name="Tekutyeva L.A."/>
            <person name="Velansky P.V."/>
            <person name="Svetashev V.I."/>
            <person name="Isaeva M.P."/>
        </authorList>
    </citation>
    <scope>NUCLEOTIDE SEQUENCE [LARGE SCALE GENOMIC DNA]</scope>
    <source>
        <strain evidence="2 3">KMM 3653</strain>
    </source>
</reference>
<comment type="caution">
    <text evidence="2">The sequence shown here is derived from an EMBL/GenBank/DDBJ whole genome shotgun (WGS) entry which is preliminary data.</text>
</comment>
<keyword evidence="1" id="KW-0472">Membrane</keyword>
<feature type="transmembrane region" description="Helical" evidence="1">
    <location>
        <begin position="92"/>
        <end position="112"/>
    </location>
</feature>
<evidence type="ECO:0000313" key="3">
    <source>
        <dbReference type="Proteomes" id="UP001315686"/>
    </source>
</evidence>
<evidence type="ECO:0000256" key="1">
    <source>
        <dbReference type="SAM" id="Phobius"/>
    </source>
</evidence>
<proteinExistence type="predicted"/>
<feature type="transmembrane region" description="Helical" evidence="1">
    <location>
        <begin position="64"/>
        <end position="85"/>
    </location>
</feature>
<organism evidence="2 3">
    <name type="scientific">Harenicola maris</name>
    <dbReference type="NCBI Taxonomy" id="2841044"/>
    <lineage>
        <taxon>Bacteria</taxon>
        <taxon>Pseudomonadati</taxon>
        <taxon>Pseudomonadota</taxon>
        <taxon>Alphaproteobacteria</taxon>
        <taxon>Rhodobacterales</taxon>
        <taxon>Paracoccaceae</taxon>
        <taxon>Harenicola</taxon>
    </lineage>
</organism>